<dbReference type="Pfam" id="PF01320">
    <property type="entry name" value="Colicin_Pyocin"/>
    <property type="match status" value="1"/>
</dbReference>
<evidence type="ECO:0000313" key="8">
    <source>
        <dbReference type="Proteomes" id="UP001335100"/>
    </source>
</evidence>
<sequence>MEFKAQLSDYTRDEFKALVSAIWHGETDNDTRTLLINHFDSIVGHPLGSDLIFYPPDSDTASVHSIDNVVFHVQNWHNSKGLAAFRNEPAPQAPPGPSLRLSQQERKVLASQQDLAKARQLVADVDAAVQAVDQAMLHLGRLLDEWQAQTLDSRTIAGHIEEMTRLERTQSDMVRAINKLEFMKQKVQFAKSGAERDVTSPFRDPGIQSDVLAIVTAASNRYLEALADVERRHRQLHDRCMPLFEEAEAHLAHRLSAPGAQTQQAPHVVQITSWPAQLRPCLMFATDSAAIGRRELDAMKQSIRSAIAEFAWQATSLNAEHPGTFSGVAGFFYDHWKSHDGYVVSVPLGDFMPIDGHDWQQLARSGAQVDLPYRLFPRSAPVTPGKIAVGLKAITELQQVCLTPTSGDSLSSKVPVVMVAREPSSATFSLAVSGQTPMVIHWHRSVGIQDLSPEAPATYPMGGLVRTPETPLMESLETNGPVVFDDCVLVFPTDSGLDPLYLMFKRSGGIPL</sequence>
<evidence type="ECO:0000313" key="7">
    <source>
        <dbReference type="EMBL" id="MEE1931861.1"/>
    </source>
</evidence>
<dbReference type="SUPFAM" id="SSF47345">
    <property type="entry name" value="Colicin E immunity proteins"/>
    <property type="match status" value="1"/>
</dbReference>
<dbReference type="Proteomes" id="UP001335100">
    <property type="component" value="Unassembled WGS sequence"/>
</dbReference>
<name>A0ABU7HK42_9PSED</name>
<dbReference type="Pfam" id="PF06958">
    <property type="entry name" value="Pyocin_S"/>
    <property type="match status" value="1"/>
</dbReference>
<dbReference type="InterPro" id="IPR035900">
    <property type="entry name" value="Colicin_E_sf"/>
</dbReference>
<dbReference type="InterPro" id="IPR016128">
    <property type="entry name" value="Pyosin/cloacin_T_dom"/>
</dbReference>
<organism evidence="7 8">
    <name type="scientific">Pseudomonas ulcerans</name>
    <dbReference type="NCBI Taxonomy" id="3115852"/>
    <lineage>
        <taxon>Bacteria</taxon>
        <taxon>Pseudomonadati</taxon>
        <taxon>Pseudomonadota</taxon>
        <taxon>Gammaproteobacteria</taxon>
        <taxon>Pseudomonadales</taxon>
        <taxon>Pseudomonadaceae</taxon>
        <taxon>Pseudomonas</taxon>
    </lineage>
</organism>
<protein>
    <submittedName>
        <fullName evidence="7">Bacteriocin immunity protein</fullName>
    </submittedName>
</protein>
<gene>
    <name evidence="7" type="ORF">V0R50_01405</name>
</gene>
<reference evidence="7 8" key="1">
    <citation type="submission" date="2024-01" db="EMBL/GenBank/DDBJ databases">
        <title>Unpublished Manusciprt.</title>
        <authorList>
            <person name="Duman M."/>
            <person name="Valdes E.G."/>
            <person name="Ajmi N."/>
            <person name="Altun S."/>
            <person name="Saticioglu I.B."/>
        </authorList>
    </citation>
    <scope>NUCLEOTIDE SEQUENCE [LARGE SCALE GENOMIC DNA]</scope>
    <source>
        <strain evidence="7 8">148P</strain>
    </source>
</reference>
<dbReference type="PRINTS" id="PR01299">
    <property type="entry name" value="PYOCIN"/>
</dbReference>
<dbReference type="SUPFAM" id="SSF69369">
    <property type="entry name" value="Cloacin translocation domain"/>
    <property type="match status" value="1"/>
</dbReference>
<feature type="domain" description="Pyosin/cloacin translocation" evidence="6">
    <location>
        <begin position="359"/>
        <end position="503"/>
    </location>
</feature>
<accession>A0ABU7HK42</accession>
<keyword evidence="2" id="KW-0929">Antimicrobial</keyword>
<evidence type="ECO:0000259" key="6">
    <source>
        <dbReference type="Pfam" id="PF06958"/>
    </source>
</evidence>
<dbReference type="EMBL" id="JAZDQJ010000001">
    <property type="protein sequence ID" value="MEE1931861.1"/>
    <property type="molecule type" value="Genomic_DNA"/>
</dbReference>
<dbReference type="CDD" id="cd16363">
    <property type="entry name" value="Col_Im_like"/>
    <property type="match status" value="1"/>
</dbReference>
<evidence type="ECO:0000256" key="5">
    <source>
        <dbReference type="ARBA" id="ARBA00023048"/>
    </source>
</evidence>
<keyword evidence="5" id="KW-0078">Bacteriocin</keyword>
<dbReference type="Gene3D" id="1.10.1200.20">
    <property type="entry name" value="Colicin E immunity protein"/>
    <property type="match status" value="1"/>
</dbReference>
<comment type="caution">
    <text evidence="7">The sequence shown here is derived from an EMBL/GenBank/DDBJ whole genome shotgun (WGS) entry which is preliminary data.</text>
</comment>
<proteinExistence type="inferred from homology"/>
<evidence type="ECO:0000256" key="4">
    <source>
        <dbReference type="ARBA" id="ARBA00023025"/>
    </source>
</evidence>
<dbReference type="InterPro" id="IPR036302">
    <property type="entry name" value="Pyosin/cloacin_T_dom_sf"/>
</dbReference>
<dbReference type="RefSeq" id="WP_330072833.1">
    <property type="nucleotide sequence ID" value="NZ_JAZDQJ010000001.1"/>
</dbReference>
<evidence type="ECO:0000256" key="1">
    <source>
        <dbReference type="ARBA" id="ARBA00009346"/>
    </source>
</evidence>
<comment type="similarity">
    <text evidence="1">Belongs to the colicins ColE2/ColE8/ColE9 and pyocins S1/S2 family.</text>
</comment>
<dbReference type="InterPro" id="IPR000290">
    <property type="entry name" value="Colicin_pyocin"/>
</dbReference>
<keyword evidence="3" id="KW-0044">Antibiotic</keyword>
<evidence type="ECO:0000256" key="3">
    <source>
        <dbReference type="ARBA" id="ARBA00023022"/>
    </source>
</evidence>
<keyword evidence="8" id="KW-1185">Reference proteome</keyword>
<keyword evidence="4" id="KW-0079">Bacteriocin immunity</keyword>
<evidence type="ECO:0000256" key="2">
    <source>
        <dbReference type="ARBA" id="ARBA00022529"/>
    </source>
</evidence>